<proteinExistence type="inferred from homology"/>
<dbReference type="GO" id="GO:0005829">
    <property type="term" value="C:cytosol"/>
    <property type="evidence" value="ECO:0007669"/>
    <property type="project" value="TreeGrafter"/>
</dbReference>
<evidence type="ECO:0000313" key="14">
    <source>
        <dbReference type="Proteomes" id="UP000076630"/>
    </source>
</evidence>
<keyword evidence="4" id="KW-0547">Nucleotide-binding</keyword>
<evidence type="ECO:0000313" key="13">
    <source>
        <dbReference type="EMBL" id="KZE82875.1"/>
    </source>
</evidence>
<dbReference type="GO" id="GO:1990077">
    <property type="term" value="C:primosome complex"/>
    <property type="evidence" value="ECO:0007669"/>
    <property type="project" value="UniProtKB-KW"/>
</dbReference>
<keyword evidence="14" id="KW-1185">Reference proteome</keyword>
<dbReference type="PROSITE" id="PS51199">
    <property type="entry name" value="SF4_HELICASE"/>
    <property type="match status" value="1"/>
</dbReference>
<evidence type="ECO:0000256" key="7">
    <source>
        <dbReference type="ARBA" id="ARBA00022840"/>
    </source>
</evidence>
<evidence type="ECO:0000256" key="2">
    <source>
        <dbReference type="ARBA" id="ARBA00022515"/>
    </source>
</evidence>
<dbReference type="GO" id="GO:0006269">
    <property type="term" value="P:DNA replication, synthesis of primer"/>
    <property type="evidence" value="ECO:0007669"/>
    <property type="project" value="UniProtKB-KW"/>
</dbReference>
<evidence type="ECO:0000256" key="10">
    <source>
        <dbReference type="ARBA" id="ARBA00044969"/>
    </source>
</evidence>
<dbReference type="Gene3D" id="1.10.860.10">
    <property type="entry name" value="DNAb Helicase, Chain A"/>
    <property type="match status" value="1"/>
</dbReference>
<organism evidence="13 14">
    <name type="scientific">Myroides marinus</name>
    <dbReference type="NCBI Taxonomy" id="703342"/>
    <lineage>
        <taxon>Bacteria</taxon>
        <taxon>Pseudomonadati</taxon>
        <taxon>Bacteroidota</taxon>
        <taxon>Flavobacteriia</taxon>
        <taxon>Flavobacteriales</taxon>
        <taxon>Flavobacteriaceae</taxon>
        <taxon>Myroides</taxon>
    </lineage>
</organism>
<dbReference type="InterPro" id="IPR007694">
    <property type="entry name" value="DNA_helicase_DnaB-like_C"/>
</dbReference>
<evidence type="ECO:0000259" key="12">
    <source>
        <dbReference type="PROSITE" id="PS51199"/>
    </source>
</evidence>
<dbReference type="InterPro" id="IPR016136">
    <property type="entry name" value="DNA_helicase_N/primase_C"/>
</dbReference>
<evidence type="ECO:0000256" key="1">
    <source>
        <dbReference type="ARBA" id="ARBA00008428"/>
    </source>
</evidence>
<keyword evidence="8" id="KW-0238">DNA-binding</keyword>
<dbReference type="SUPFAM" id="SSF52540">
    <property type="entry name" value="P-loop containing nucleoside triphosphate hydrolases"/>
    <property type="match status" value="1"/>
</dbReference>
<comment type="similarity">
    <text evidence="1">Belongs to the helicase family. DnaB subfamily.</text>
</comment>
<dbReference type="Pfam" id="PF00772">
    <property type="entry name" value="DnaB"/>
    <property type="match status" value="1"/>
</dbReference>
<dbReference type="Gene3D" id="3.40.50.300">
    <property type="entry name" value="P-loop containing nucleotide triphosphate hydrolases"/>
    <property type="match status" value="1"/>
</dbReference>
<dbReference type="InterPro" id="IPR027417">
    <property type="entry name" value="P-loop_NTPase"/>
</dbReference>
<evidence type="ECO:0000256" key="8">
    <source>
        <dbReference type="ARBA" id="ARBA00023125"/>
    </source>
</evidence>
<evidence type="ECO:0000256" key="6">
    <source>
        <dbReference type="ARBA" id="ARBA00022806"/>
    </source>
</evidence>
<dbReference type="InterPro" id="IPR003593">
    <property type="entry name" value="AAA+_ATPase"/>
</dbReference>
<keyword evidence="7" id="KW-0067">ATP-binding</keyword>
<dbReference type="InterPro" id="IPR036185">
    <property type="entry name" value="DNA_heli_DnaB-like_N_sf"/>
</dbReference>
<dbReference type="GO" id="GO:0005524">
    <property type="term" value="F:ATP binding"/>
    <property type="evidence" value="ECO:0007669"/>
    <property type="project" value="UniProtKB-KW"/>
</dbReference>
<dbReference type="SMART" id="SM00382">
    <property type="entry name" value="AAA"/>
    <property type="match status" value="1"/>
</dbReference>
<dbReference type="Pfam" id="PF03796">
    <property type="entry name" value="DnaB_C"/>
    <property type="match status" value="1"/>
</dbReference>
<comment type="catalytic activity">
    <reaction evidence="11">
        <text>ATP + H2O = ADP + phosphate + H(+)</text>
        <dbReference type="Rhea" id="RHEA:13065"/>
        <dbReference type="ChEBI" id="CHEBI:15377"/>
        <dbReference type="ChEBI" id="CHEBI:15378"/>
        <dbReference type="ChEBI" id="CHEBI:30616"/>
        <dbReference type="ChEBI" id="CHEBI:43474"/>
        <dbReference type="ChEBI" id="CHEBI:456216"/>
        <dbReference type="EC" id="5.6.2.3"/>
    </reaction>
</comment>
<keyword evidence="9" id="KW-0413">Isomerase</keyword>
<gene>
    <name evidence="13" type="ORF">AV926_04825</name>
</gene>
<feature type="domain" description="SF4 helicase" evidence="12">
    <location>
        <begin position="179"/>
        <end position="455"/>
    </location>
</feature>
<dbReference type="EC" id="5.6.2.3" evidence="10"/>
<evidence type="ECO:0000256" key="4">
    <source>
        <dbReference type="ARBA" id="ARBA00022741"/>
    </source>
</evidence>
<dbReference type="RefSeq" id="WP_052243563.1">
    <property type="nucleotide sequence ID" value="NZ_JWJO01000037.1"/>
</dbReference>
<evidence type="ECO:0000256" key="9">
    <source>
        <dbReference type="ARBA" id="ARBA00023235"/>
    </source>
</evidence>
<keyword evidence="5" id="KW-0378">Hydrolase</keyword>
<dbReference type="PANTHER" id="PTHR30153:SF2">
    <property type="entry name" value="REPLICATIVE DNA HELICASE"/>
    <property type="match status" value="1"/>
</dbReference>
<dbReference type="SUPFAM" id="SSF48024">
    <property type="entry name" value="N-terminal domain of DnaB helicase"/>
    <property type="match status" value="1"/>
</dbReference>
<comment type="caution">
    <text evidence="13">The sequence shown here is derived from an EMBL/GenBank/DDBJ whole genome shotgun (WGS) entry which is preliminary data.</text>
</comment>
<dbReference type="PANTHER" id="PTHR30153">
    <property type="entry name" value="REPLICATIVE DNA HELICASE DNAB"/>
    <property type="match status" value="1"/>
</dbReference>
<keyword evidence="6" id="KW-0347">Helicase</keyword>
<protein>
    <recommendedName>
        <fullName evidence="10">DNA 5'-3' helicase</fullName>
        <ecNumber evidence="10">5.6.2.3</ecNumber>
    </recommendedName>
</protein>
<evidence type="ECO:0000256" key="5">
    <source>
        <dbReference type="ARBA" id="ARBA00022801"/>
    </source>
</evidence>
<keyword evidence="3" id="KW-0235">DNA replication</keyword>
<dbReference type="AlphaFoldDB" id="A0A161SL32"/>
<dbReference type="InterPro" id="IPR007693">
    <property type="entry name" value="DNA_helicase_DnaB-like_N"/>
</dbReference>
<dbReference type="GO" id="GO:0043139">
    <property type="term" value="F:5'-3' DNA helicase activity"/>
    <property type="evidence" value="ECO:0007669"/>
    <property type="project" value="UniProtKB-EC"/>
</dbReference>
<reference evidence="13 14" key="1">
    <citation type="submission" date="2016-01" db="EMBL/GenBank/DDBJ databases">
        <title>Whole genome sequencing of Myroides marinus L41.</title>
        <authorList>
            <person name="Hong K.W."/>
        </authorList>
    </citation>
    <scope>NUCLEOTIDE SEQUENCE [LARGE SCALE GENOMIC DNA]</scope>
    <source>
        <strain evidence="13 14">L41</strain>
    </source>
</reference>
<sequence>MSEVIKKDLPHSFDIEEAVIGAMLVDKNGADDAMQIIKDSSAFYDPKHIDIFEAIQKLYSNSEPIDMLTVAKQLKANGSSVVAEDIVNITQKVVSSAHIEYHSMILLQYRIRRMIVMFNTTVTLAAMDETVDVFDLLARWQNEFDAVAEVITKGKASVSIHETMKELTKRIEFISKSTGEDNITGIPTGFKRVDRFTSGYQPGDLIILAARPGMGKTSLVLKTVLENAKAGNAVGFYSLEMDRVQLTGKIVANDTNYHLSQILKTGFDKPQYWESYMIDHHPRISNYPIHIVDEGGGDISDIVVQARQWKRKHNIKLLVVDYLQLVGDKTKKGNRENEVSSVSRRFKLLAKELKIPVIVLAQLSRAVESRPNKRPLLSDLRESGSIEQDADIVQFIYRPGYYGIEIEGNYEYELMVKEGANTEIIFAKYRGGSTGVSNLLWIGDKTKFVDPTDPNESVVELPEVSVYSNPNQLVGNLPNAADVFGDSNPF</sequence>
<dbReference type="OrthoDB" id="1404965at2"/>
<name>A0A161SL32_9FLAO</name>
<accession>A0A161SL32</accession>
<evidence type="ECO:0000256" key="11">
    <source>
        <dbReference type="ARBA" id="ARBA00048954"/>
    </source>
</evidence>
<dbReference type="CDD" id="cd00984">
    <property type="entry name" value="DnaB_C"/>
    <property type="match status" value="1"/>
</dbReference>
<keyword evidence="2" id="KW-0639">Primosome</keyword>
<dbReference type="EMBL" id="LQNU01000041">
    <property type="protein sequence ID" value="KZE82875.1"/>
    <property type="molecule type" value="Genomic_DNA"/>
</dbReference>
<dbReference type="GO" id="GO:0003677">
    <property type="term" value="F:DNA binding"/>
    <property type="evidence" value="ECO:0007669"/>
    <property type="project" value="UniProtKB-KW"/>
</dbReference>
<dbReference type="Proteomes" id="UP000076630">
    <property type="component" value="Unassembled WGS sequence"/>
</dbReference>
<dbReference type="GO" id="GO:0016787">
    <property type="term" value="F:hydrolase activity"/>
    <property type="evidence" value="ECO:0007669"/>
    <property type="project" value="UniProtKB-KW"/>
</dbReference>
<evidence type="ECO:0000256" key="3">
    <source>
        <dbReference type="ARBA" id="ARBA00022705"/>
    </source>
</evidence>